<comment type="caution">
    <text evidence="1">The sequence shown here is derived from an EMBL/GenBank/DDBJ whole genome shotgun (WGS) entry which is preliminary data.</text>
</comment>
<evidence type="ECO:0000313" key="2">
    <source>
        <dbReference type="Proteomes" id="UP000308886"/>
    </source>
</evidence>
<sequence>MSALFSVLIIPVIGTTIGAAFVYTIKDTIPLLTKKAFMGFTAGVMIAAAVWSLLIPAMNMSGGEGVSRIMPAISGFAAGVAFLLIMDSVIPHRHGNDSSDEGLNCDMSRTWKLILAIILHNIPEGMAIGVAFAAVAEGNACLPVTGALALSVGIAIQNVPEGAIVSLPLRDAGNTKNRAFIIGVLSGVVQPAAALLTIWLASAVVPLMPFLLAFAAGAMLYVVVEELIPAASQGSHSNLGSIGFTVGFLLMIILDAALN</sequence>
<organism evidence="1 2">
    <name type="scientific">Palleniella muris</name>
    <dbReference type="NCBI Taxonomy" id="3038145"/>
    <lineage>
        <taxon>Bacteria</taxon>
        <taxon>Pseudomonadati</taxon>
        <taxon>Bacteroidota</taxon>
        <taxon>Bacteroidia</taxon>
        <taxon>Bacteroidales</taxon>
        <taxon>Prevotellaceae</taxon>
        <taxon>Palleniella</taxon>
    </lineage>
</organism>
<accession>A0AC61QM60</accession>
<name>A0AC61QM60_9BACT</name>
<gene>
    <name evidence="1" type="ORF">E5358_13540</name>
</gene>
<reference evidence="1" key="1">
    <citation type="submission" date="2019-04" db="EMBL/GenBank/DDBJ databases">
        <title>Microbes associate with the intestines of laboratory mice.</title>
        <authorList>
            <person name="Navarre W."/>
            <person name="Wong E."/>
            <person name="Huang K."/>
            <person name="Tropini C."/>
            <person name="Ng K."/>
            <person name="Yu B."/>
        </authorList>
    </citation>
    <scope>NUCLEOTIDE SEQUENCE</scope>
    <source>
        <strain evidence="1">NM73_A23</strain>
    </source>
</reference>
<evidence type="ECO:0000313" key="1">
    <source>
        <dbReference type="EMBL" id="TGX80146.1"/>
    </source>
</evidence>
<protein>
    <submittedName>
        <fullName evidence="1">ZIP family metal transporter</fullName>
    </submittedName>
</protein>
<keyword evidence="2" id="KW-1185">Reference proteome</keyword>
<proteinExistence type="predicted"/>
<dbReference type="Proteomes" id="UP000308886">
    <property type="component" value="Unassembled WGS sequence"/>
</dbReference>
<dbReference type="EMBL" id="SRZC01000029">
    <property type="protein sequence ID" value="TGX80146.1"/>
    <property type="molecule type" value="Genomic_DNA"/>
</dbReference>